<feature type="region of interest" description="Disordered" evidence="1">
    <location>
        <begin position="380"/>
        <end position="410"/>
    </location>
</feature>
<evidence type="ECO:0000256" key="1">
    <source>
        <dbReference type="SAM" id="MobiDB-lite"/>
    </source>
</evidence>
<dbReference type="PANTHER" id="PTHR21055">
    <property type="entry name" value="PROTEIN PHOSPHATASE 1 REGULATORY SUBUNIT 36"/>
    <property type="match status" value="1"/>
</dbReference>
<name>A0A3M7QP01_BRAPC</name>
<dbReference type="InterPro" id="IPR026142">
    <property type="entry name" value="Pro_pase_1_reg_su_36"/>
</dbReference>
<gene>
    <name evidence="2" type="ORF">BpHYR1_028273</name>
</gene>
<evidence type="ECO:0000313" key="3">
    <source>
        <dbReference type="Proteomes" id="UP000276133"/>
    </source>
</evidence>
<dbReference type="Pfam" id="PF14895">
    <property type="entry name" value="PPPI_inhib"/>
    <property type="match status" value="1"/>
</dbReference>
<dbReference type="EMBL" id="REGN01005634">
    <property type="protein sequence ID" value="RNA12678.1"/>
    <property type="molecule type" value="Genomic_DNA"/>
</dbReference>
<dbReference type="AlphaFoldDB" id="A0A3M7QP01"/>
<sequence>MSANIRDKSEKEESKGVPLGIKWEWDEDKKRLVFKNLMLNDKKDFYDRSKKNTDEKIDLRSGVPRLIIQNSDKYEGKSEVRKVTNSVITINDVKNAALYMLSKRFYIPAEFERYFNDPKSKSSFEDFLLNLANYFYWFFEAIDSKIIVNLMCIERSPQEKNRIEKAEKMIVKTLKSLARSYCTIILGLGSEEYHHMNAGKNRVSSGFKDRGLYETLYPFCIFFVWITFKRRDYELIRTEIGRLLRSNSFNSEIKVESILEEENRKPKIRVKSENKKESILNRFEENKNLMNEFKSKIQKKSAAAVVLGQRSPALVSILPRPEENSKHLFNRKGESLRGKKIDDEEDEDYVDLIEEIGLIGQPMKFYHEKTLAVLGNNDEDRDIMKNNDAEETDIISSNSKEPEENETTEE</sequence>
<protein>
    <submittedName>
        <fullName evidence="2">Phosphatase 1 regulatory subunit 36 isoform X1</fullName>
    </submittedName>
</protein>
<proteinExistence type="predicted"/>
<comment type="caution">
    <text evidence="2">The sequence shown here is derived from an EMBL/GenBank/DDBJ whole genome shotgun (WGS) entry which is preliminary data.</text>
</comment>
<evidence type="ECO:0000313" key="2">
    <source>
        <dbReference type="EMBL" id="RNA12678.1"/>
    </source>
</evidence>
<dbReference type="Proteomes" id="UP000276133">
    <property type="component" value="Unassembled WGS sequence"/>
</dbReference>
<organism evidence="2 3">
    <name type="scientific">Brachionus plicatilis</name>
    <name type="common">Marine rotifer</name>
    <name type="synonym">Brachionus muelleri</name>
    <dbReference type="NCBI Taxonomy" id="10195"/>
    <lineage>
        <taxon>Eukaryota</taxon>
        <taxon>Metazoa</taxon>
        <taxon>Spiralia</taxon>
        <taxon>Gnathifera</taxon>
        <taxon>Rotifera</taxon>
        <taxon>Eurotatoria</taxon>
        <taxon>Monogononta</taxon>
        <taxon>Pseudotrocha</taxon>
        <taxon>Ploima</taxon>
        <taxon>Brachionidae</taxon>
        <taxon>Brachionus</taxon>
    </lineage>
</organism>
<dbReference type="GO" id="GO:0019902">
    <property type="term" value="F:phosphatase binding"/>
    <property type="evidence" value="ECO:0007669"/>
    <property type="project" value="InterPro"/>
</dbReference>
<keyword evidence="3" id="KW-1185">Reference proteome</keyword>
<dbReference type="PANTHER" id="PTHR21055:SF3">
    <property type="entry name" value="PROTEIN PHOSPHATASE 1 REGULATORY SUBUNIT 36"/>
    <property type="match status" value="1"/>
</dbReference>
<dbReference type="OrthoDB" id="6724830at2759"/>
<accession>A0A3M7QP01</accession>
<reference evidence="2 3" key="1">
    <citation type="journal article" date="2018" name="Sci. Rep.">
        <title>Genomic signatures of local adaptation to the degree of environmental predictability in rotifers.</title>
        <authorList>
            <person name="Franch-Gras L."/>
            <person name="Hahn C."/>
            <person name="Garcia-Roger E.M."/>
            <person name="Carmona M.J."/>
            <person name="Serra M."/>
            <person name="Gomez A."/>
        </authorList>
    </citation>
    <scope>NUCLEOTIDE SEQUENCE [LARGE SCALE GENOMIC DNA]</scope>
    <source>
        <strain evidence="2">HYR1</strain>
    </source>
</reference>